<reference evidence="1" key="1">
    <citation type="journal article" date="2020" name="Stud. Mycol.">
        <title>101 Dothideomycetes genomes: a test case for predicting lifestyles and emergence of pathogens.</title>
        <authorList>
            <person name="Haridas S."/>
            <person name="Albert R."/>
            <person name="Binder M."/>
            <person name="Bloem J."/>
            <person name="Labutti K."/>
            <person name="Salamov A."/>
            <person name="Andreopoulos B."/>
            <person name="Baker S."/>
            <person name="Barry K."/>
            <person name="Bills G."/>
            <person name="Bluhm B."/>
            <person name="Cannon C."/>
            <person name="Castanera R."/>
            <person name="Culley D."/>
            <person name="Daum C."/>
            <person name="Ezra D."/>
            <person name="Gonzalez J."/>
            <person name="Henrissat B."/>
            <person name="Kuo A."/>
            <person name="Liang C."/>
            <person name="Lipzen A."/>
            <person name="Lutzoni F."/>
            <person name="Magnuson J."/>
            <person name="Mondo S."/>
            <person name="Nolan M."/>
            <person name="Ohm R."/>
            <person name="Pangilinan J."/>
            <person name="Park H.-J."/>
            <person name="Ramirez L."/>
            <person name="Alfaro M."/>
            <person name="Sun H."/>
            <person name="Tritt A."/>
            <person name="Yoshinaga Y."/>
            <person name="Zwiers L.-H."/>
            <person name="Turgeon B."/>
            <person name="Goodwin S."/>
            <person name="Spatafora J."/>
            <person name="Crous P."/>
            <person name="Grigoriev I."/>
        </authorList>
    </citation>
    <scope>NUCLEOTIDE SEQUENCE</scope>
    <source>
        <strain evidence="1">Tuck. ex Michener</strain>
    </source>
</reference>
<sequence>MQKTEDAQGGKIRYFLACPGHCKTAFNGYRGPKDPLDGARVVQHLALAAEGRFDFGFYEYEEDEMKKVPW</sequence>
<gene>
    <name evidence="1" type="ORF">EV356DRAFT_502300</name>
</gene>
<dbReference type="OrthoDB" id="191139at2759"/>
<proteinExistence type="predicted"/>
<accession>A0A6A6HMB7</accession>
<dbReference type="Proteomes" id="UP000800092">
    <property type="component" value="Unassembled WGS sequence"/>
</dbReference>
<dbReference type="EMBL" id="ML991773">
    <property type="protein sequence ID" value="KAF2239286.1"/>
    <property type="molecule type" value="Genomic_DNA"/>
</dbReference>
<dbReference type="Gene3D" id="3.40.50.720">
    <property type="entry name" value="NAD(P)-binding Rossmann-like Domain"/>
    <property type="match status" value="1"/>
</dbReference>
<name>A0A6A6HMB7_VIRVR</name>
<evidence type="ECO:0000313" key="2">
    <source>
        <dbReference type="Proteomes" id="UP000800092"/>
    </source>
</evidence>
<protein>
    <submittedName>
        <fullName evidence="1">Uncharacterized protein</fullName>
    </submittedName>
</protein>
<evidence type="ECO:0000313" key="1">
    <source>
        <dbReference type="EMBL" id="KAF2239286.1"/>
    </source>
</evidence>
<keyword evidence="2" id="KW-1185">Reference proteome</keyword>
<organism evidence="1 2">
    <name type="scientific">Viridothelium virens</name>
    <name type="common">Speckled blister lichen</name>
    <name type="synonym">Trypethelium virens</name>
    <dbReference type="NCBI Taxonomy" id="1048519"/>
    <lineage>
        <taxon>Eukaryota</taxon>
        <taxon>Fungi</taxon>
        <taxon>Dikarya</taxon>
        <taxon>Ascomycota</taxon>
        <taxon>Pezizomycotina</taxon>
        <taxon>Dothideomycetes</taxon>
        <taxon>Dothideomycetes incertae sedis</taxon>
        <taxon>Trypetheliales</taxon>
        <taxon>Trypetheliaceae</taxon>
        <taxon>Viridothelium</taxon>
    </lineage>
</organism>
<dbReference type="AlphaFoldDB" id="A0A6A6HMB7"/>